<keyword evidence="1" id="KW-0812">Transmembrane</keyword>
<dbReference type="STRING" id="1238424.J07HQW1_00060"/>
<dbReference type="EMBL" id="KE356560">
    <property type="protein sequence ID" value="ERG90047.1"/>
    <property type="molecule type" value="Genomic_DNA"/>
</dbReference>
<dbReference type="HOGENOM" id="CLU_2473956_0_0_2"/>
<name>U1P926_9EURY</name>
<organism evidence="2 3">
    <name type="scientific">Haloquadratum walsbyi J07HQW1</name>
    <dbReference type="NCBI Taxonomy" id="1238424"/>
    <lineage>
        <taxon>Archaea</taxon>
        <taxon>Methanobacteriati</taxon>
        <taxon>Methanobacteriota</taxon>
        <taxon>Stenosarchaea group</taxon>
        <taxon>Halobacteria</taxon>
        <taxon>Halobacteriales</taxon>
        <taxon>Haloferacaceae</taxon>
        <taxon>Haloquadratum</taxon>
    </lineage>
</organism>
<dbReference type="AlphaFoldDB" id="U1P926"/>
<evidence type="ECO:0000256" key="1">
    <source>
        <dbReference type="SAM" id="Phobius"/>
    </source>
</evidence>
<reference evidence="2 3" key="1">
    <citation type="journal article" date="2013" name="PLoS ONE">
        <title>Assembly-driven community genomics of a hypersaline microbial ecosystem.</title>
        <authorList>
            <person name="Podell S."/>
            <person name="Ugalde J.A."/>
            <person name="Narasingarao P."/>
            <person name="Banfield J.F."/>
            <person name="Heidelberg K.B."/>
            <person name="Allen E.E."/>
        </authorList>
    </citation>
    <scope>NUCLEOTIDE SEQUENCE [LARGE SCALE GENOMIC DNA]</scope>
    <source>
        <strain evidence="3">J07HQW1</strain>
    </source>
</reference>
<feature type="transmembrane region" description="Helical" evidence="1">
    <location>
        <begin position="48"/>
        <end position="66"/>
    </location>
</feature>
<protein>
    <recommendedName>
        <fullName evidence="4">Oligosaccharide flippase family protein</fullName>
    </recommendedName>
</protein>
<keyword evidence="1" id="KW-0472">Membrane</keyword>
<keyword evidence="1" id="KW-1133">Transmembrane helix</keyword>
<dbReference type="Proteomes" id="UP000030649">
    <property type="component" value="Unassembled WGS sequence"/>
</dbReference>
<proteinExistence type="predicted"/>
<evidence type="ECO:0000313" key="3">
    <source>
        <dbReference type="Proteomes" id="UP000030649"/>
    </source>
</evidence>
<evidence type="ECO:0000313" key="2">
    <source>
        <dbReference type="EMBL" id="ERG90047.1"/>
    </source>
</evidence>
<evidence type="ECO:0008006" key="4">
    <source>
        <dbReference type="Google" id="ProtNLM"/>
    </source>
</evidence>
<gene>
    <name evidence="2" type="ORF">J07HQW1_00060</name>
</gene>
<feature type="non-terminal residue" evidence="2">
    <location>
        <position position="88"/>
    </location>
</feature>
<feature type="transmembrane region" description="Helical" evidence="1">
    <location>
        <begin position="12"/>
        <end position="36"/>
    </location>
</feature>
<sequence length="88" mass="9562">MSEQDNYIRQVFSQGSILFVGLVFQLGISFFAKLIVARELTLSDFGGVALGMTTASVVGTVALLGLQEGIGRYLPRYDTDADRRGVLM</sequence>
<accession>U1P926</accession>